<dbReference type="EMBL" id="VSSS01000006">
    <property type="protein sequence ID" value="TYL99694.1"/>
    <property type="molecule type" value="Genomic_DNA"/>
</dbReference>
<feature type="domain" description="Multidrug resistance protein MdtA-like alpha-helical hairpin" evidence="7">
    <location>
        <begin position="108"/>
        <end position="177"/>
    </location>
</feature>
<dbReference type="Pfam" id="PF25917">
    <property type="entry name" value="BSH_RND"/>
    <property type="match status" value="1"/>
</dbReference>
<dbReference type="Gene3D" id="2.40.50.100">
    <property type="match status" value="1"/>
</dbReference>
<reference evidence="11 12" key="1">
    <citation type="submission" date="2019-08" db="EMBL/GenBank/DDBJ databases">
        <title>Bradyrhizobium hipponensis sp. nov., a rhizobium isolated from a Lupinus angustifolius root nodule in Tunisia.</title>
        <authorList>
            <person name="Off K."/>
            <person name="Rejili M."/>
            <person name="Mars M."/>
            <person name="Brachmann A."/>
            <person name="Marin M."/>
        </authorList>
    </citation>
    <scope>NUCLEOTIDE SEQUENCE [LARGE SCALE GENOMIC DNA]</scope>
    <source>
        <strain evidence="11 12">CTAW71</strain>
    </source>
</reference>
<dbReference type="Pfam" id="PF25967">
    <property type="entry name" value="RND-MFP_C"/>
    <property type="match status" value="1"/>
</dbReference>
<protein>
    <submittedName>
        <fullName evidence="11">Efflux RND transporter periplasmic adaptor subunit</fullName>
    </submittedName>
</protein>
<evidence type="ECO:0000256" key="4">
    <source>
        <dbReference type="ARBA" id="ARBA00022475"/>
    </source>
</evidence>
<dbReference type="InterPro" id="IPR058624">
    <property type="entry name" value="MdtA-like_HH"/>
</dbReference>
<dbReference type="OrthoDB" id="9783047at2"/>
<evidence type="ECO:0000313" key="12">
    <source>
        <dbReference type="Proteomes" id="UP000324758"/>
    </source>
</evidence>
<keyword evidence="12" id="KW-1185">Reference proteome</keyword>
<evidence type="ECO:0000259" key="10">
    <source>
        <dbReference type="Pfam" id="PF25967"/>
    </source>
</evidence>
<organism evidence="11 12">
    <name type="scientific">Bradyrhizobium rifense</name>
    <dbReference type="NCBI Taxonomy" id="515499"/>
    <lineage>
        <taxon>Bacteria</taxon>
        <taxon>Pseudomonadati</taxon>
        <taxon>Pseudomonadota</taxon>
        <taxon>Alphaproteobacteria</taxon>
        <taxon>Hyphomicrobiales</taxon>
        <taxon>Nitrobacteraceae</taxon>
        <taxon>Bradyrhizobium</taxon>
    </lineage>
</organism>
<accession>A0A5D3KS28</accession>
<dbReference type="Gene3D" id="2.40.30.170">
    <property type="match status" value="1"/>
</dbReference>
<dbReference type="Pfam" id="PF25876">
    <property type="entry name" value="HH_MFP_RND"/>
    <property type="match status" value="1"/>
</dbReference>
<name>A0A5D3KS28_9BRAD</name>
<evidence type="ECO:0000313" key="11">
    <source>
        <dbReference type="EMBL" id="TYL99694.1"/>
    </source>
</evidence>
<evidence type="ECO:0000256" key="2">
    <source>
        <dbReference type="ARBA" id="ARBA00009477"/>
    </source>
</evidence>
<dbReference type="GO" id="GO:1990281">
    <property type="term" value="C:efflux pump complex"/>
    <property type="evidence" value="ECO:0007669"/>
    <property type="project" value="TreeGrafter"/>
</dbReference>
<keyword evidence="4" id="KW-1003">Cell membrane</keyword>
<dbReference type="InterPro" id="IPR058626">
    <property type="entry name" value="MdtA-like_b-barrel"/>
</dbReference>
<feature type="domain" description="Multidrug resistance protein MdtA-like C-terminal permuted SH3" evidence="10">
    <location>
        <begin position="299"/>
        <end position="357"/>
    </location>
</feature>
<dbReference type="PANTHER" id="PTHR30469">
    <property type="entry name" value="MULTIDRUG RESISTANCE PROTEIN MDTA"/>
    <property type="match status" value="1"/>
</dbReference>
<dbReference type="PANTHER" id="PTHR30469:SF36">
    <property type="entry name" value="BLL3903 PROTEIN"/>
    <property type="match status" value="1"/>
</dbReference>
<dbReference type="SUPFAM" id="SSF111369">
    <property type="entry name" value="HlyD-like secretion proteins"/>
    <property type="match status" value="1"/>
</dbReference>
<evidence type="ECO:0000256" key="1">
    <source>
        <dbReference type="ARBA" id="ARBA00004236"/>
    </source>
</evidence>
<keyword evidence="5" id="KW-0997">Cell inner membrane</keyword>
<feature type="domain" description="Multidrug resistance protein MdtA-like beta-barrel" evidence="9">
    <location>
        <begin position="214"/>
        <end position="295"/>
    </location>
</feature>
<comment type="similarity">
    <text evidence="2">Belongs to the membrane fusion protein (MFP) (TC 8.A.1) family.</text>
</comment>
<dbReference type="Proteomes" id="UP000324758">
    <property type="component" value="Unassembled WGS sequence"/>
</dbReference>
<dbReference type="Pfam" id="PF25944">
    <property type="entry name" value="Beta-barrel_RND"/>
    <property type="match status" value="1"/>
</dbReference>
<proteinExistence type="inferred from homology"/>
<dbReference type="RefSeq" id="WP_148770613.1">
    <property type="nucleotide sequence ID" value="NZ_VSSS01000006.1"/>
</dbReference>
<evidence type="ECO:0000256" key="6">
    <source>
        <dbReference type="ARBA" id="ARBA00023136"/>
    </source>
</evidence>
<dbReference type="Gene3D" id="1.10.287.470">
    <property type="entry name" value="Helix hairpin bin"/>
    <property type="match status" value="1"/>
</dbReference>
<keyword evidence="3" id="KW-0813">Transport</keyword>
<dbReference type="AlphaFoldDB" id="A0A5D3KS28"/>
<dbReference type="InterPro" id="IPR006143">
    <property type="entry name" value="RND_pump_MFP"/>
</dbReference>
<dbReference type="Gene3D" id="2.40.420.20">
    <property type="match status" value="1"/>
</dbReference>
<feature type="domain" description="Multidrug resistance protein MdtA-like barrel-sandwich hybrid" evidence="8">
    <location>
        <begin position="68"/>
        <end position="209"/>
    </location>
</feature>
<evidence type="ECO:0000259" key="8">
    <source>
        <dbReference type="Pfam" id="PF25917"/>
    </source>
</evidence>
<comment type="caution">
    <text evidence="11">The sequence shown here is derived from an EMBL/GenBank/DDBJ whole genome shotgun (WGS) entry which is preliminary data.</text>
</comment>
<dbReference type="InterPro" id="IPR058625">
    <property type="entry name" value="MdtA-like_BSH"/>
</dbReference>
<sequence length="385" mass="40875">MRRLILIIALLAAGVATVSIDTRWSGPSISQSVAQGNTQAIPVVTDKARRADVPIYLSGLGTVQAFNSVLVTSRVDGQIVKVRFEEGGDVRAGDVLVEIDRAPFEATLGQAEANKLKDQAQLDNARLDLARYTNLAKTGAASTQQLDTTRALVAQIEASTKVDQALIDTARVQLNYTSIRSPIEGRVGRRLLDAGNIVRATDTTGIVTVNQIHPIFVSFALPADTLPQLRAGLKDGNVIVTALDRDGRALATGALAVIDNQINPATGTINYKAKFDNADDPLWPGQFVNLRIQLAIRRNVIAVPVTAVQQGPDGPYAFVVGDDRTVRKRPLKVGALNRTIAIIDDGLQAGEHIVTDGQYRIQAGSKVEVTAQAASSAGTGPANSP</sequence>
<evidence type="ECO:0000256" key="5">
    <source>
        <dbReference type="ARBA" id="ARBA00022519"/>
    </source>
</evidence>
<keyword evidence="6" id="KW-0472">Membrane</keyword>
<dbReference type="GO" id="GO:0015562">
    <property type="term" value="F:efflux transmembrane transporter activity"/>
    <property type="evidence" value="ECO:0007669"/>
    <property type="project" value="TreeGrafter"/>
</dbReference>
<dbReference type="InterPro" id="IPR058627">
    <property type="entry name" value="MdtA-like_C"/>
</dbReference>
<evidence type="ECO:0000259" key="7">
    <source>
        <dbReference type="Pfam" id="PF25876"/>
    </source>
</evidence>
<dbReference type="NCBIfam" id="TIGR01730">
    <property type="entry name" value="RND_mfp"/>
    <property type="match status" value="1"/>
</dbReference>
<evidence type="ECO:0000259" key="9">
    <source>
        <dbReference type="Pfam" id="PF25944"/>
    </source>
</evidence>
<comment type="subcellular location">
    <subcellularLocation>
        <location evidence="1">Cell membrane</location>
    </subcellularLocation>
</comment>
<gene>
    <name evidence="11" type="ORF">FXB40_02380</name>
</gene>
<evidence type="ECO:0000256" key="3">
    <source>
        <dbReference type="ARBA" id="ARBA00022448"/>
    </source>
</evidence>